<comment type="caution">
    <text evidence="1">The sequence shown here is derived from an EMBL/GenBank/DDBJ whole genome shotgun (WGS) entry which is preliminary data.</text>
</comment>
<protein>
    <submittedName>
        <fullName evidence="1">Uncharacterized protein</fullName>
    </submittedName>
</protein>
<proteinExistence type="predicted"/>
<dbReference type="Proteomes" id="UP000252085">
    <property type="component" value="Unassembled WGS sequence"/>
</dbReference>
<dbReference type="EMBL" id="LXQE01000149">
    <property type="protein sequence ID" value="RCJ36381.1"/>
    <property type="molecule type" value="Genomic_DNA"/>
</dbReference>
<evidence type="ECO:0000313" key="2">
    <source>
        <dbReference type="Proteomes" id="UP000252085"/>
    </source>
</evidence>
<organism evidence="1 2">
    <name type="scientific">Nostoc punctiforme NIES-2108</name>
    <dbReference type="NCBI Taxonomy" id="1356359"/>
    <lineage>
        <taxon>Bacteria</taxon>
        <taxon>Bacillati</taxon>
        <taxon>Cyanobacteriota</taxon>
        <taxon>Cyanophyceae</taxon>
        <taxon>Nostocales</taxon>
        <taxon>Nostocaceae</taxon>
        <taxon>Nostoc</taxon>
    </lineage>
</organism>
<sequence>MPTDIITRPESLTEDCFFTYALGTDLHDTNLTAKYLRRIRKEDKPYIDIAVSPRPGYRFEVCLIPVEGFAQETILTKDGFAKALAIICAVSNKARKRFPSGNGQEIVRCQFSNLADAVAVANRLSALPSDMYETLVKVPNAL</sequence>
<gene>
    <name evidence="1" type="ORF">A6769_16920</name>
</gene>
<reference evidence="2" key="1">
    <citation type="submission" date="2016-04" db="EMBL/GenBank/DDBJ databases">
        <authorList>
            <person name="Tabuchi Yagui T.R."/>
        </authorList>
    </citation>
    <scope>NUCLEOTIDE SEQUENCE [LARGE SCALE GENOMIC DNA]</scope>
</reference>
<accession>A0A367RKF8</accession>
<dbReference type="AlphaFoldDB" id="A0A367RKF8"/>
<evidence type="ECO:0000313" key="1">
    <source>
        <dbReference type="EMBL" id="RCJ36381.1"/>
    </source>
</evidence>
<name>A0A367RKF8_NOSPU</name>